<keyword evidence="2" id="KW-0472">Membrane</keyword>
<feature type="compositionally biased region" description="Basic and acidic residues" evidence="1">
    <location>
        <begin position="204"/>
        <end position="262"/>
    </location>
</feature>
<dbReference type="SUPFAM" id="SSF103473">
    <property type="entry name" value="MFS general substrate transporter"/>
    <property type="match status" value="1"/>
</dbReference>
<evidence type="ECO:0000256" key="2">
    <source>
        <dbReference type="SAM" id="Phobius"/>
    </source>
</evidence>
<dbReference type="InterPro" id="IPR046672">
    <property type="entry name" value="DUF6542"/>
</dbReference>
<evidence type="ECO:0000256" key="1">
    <source>
        <dbReference type="SAM" id="MobiDB-lite"/>
    </source>
</evidence>
<keyword evidence="2" id="KW-0812">Transmembrane</keyword>
<organism evidence="4 5">
    <name type="scientific">Corynebacterium accolens</name>
    <dbReference type="NCBI Taxonomy" id="38284"/>
    <lineage>
        <taxon>Bacteria</taxon>
        <taxon>Bacillati</taxon>
        <taxon>Actinomycetota</taxon>
        <taxon>Actinomycetes</taxon>
        <taxon>Mycobacteriales</taxon>
        <taxon>Corynebacteriaceae</taxon>
        <taxon>Corynebacterium</taxon>
    </lineage>
</organism>
<feature type="region of interest" description="Disordered" evidence="1">
    <location>
        <begin position="184"/>
        <end position="320"/>
    </location>
</feature>
<feature type="transmembrane region" description="Helical" evidence="2">
    <location>
        <begin position="122"/>
        <end position="141"/>
    </location>
</feature>
<dbReference type="Pfam" id="PF20177">
    <property type="entry name" value="DUF6542"/>
    <property type="match status" value="1"/>
</dbReference>
<evidence type="ECO:0000313" key="5">
    <source>
        <dbReference type="Proteomes" id="UP000218690"/>
    </source>
</evidence>
<dbReference type="EMBL" id="NWBP01000016">
    <property type="protein sequence ID" value="PCC83197.1"/>
    <property type="molecule type" value="Genomic_DNA"/>
</dbReference>
<dbReference type="InterPro" id="IPR036259">
    <property type="entry name" value="MFS_trans_sf"/>
</dbReference>
<feature type="domain" description="DUF6542" evidence="3">
    <location>
        <begin position="23"/>
        <end position="144"/>
    </location>
</feature>
<proteinExistence type="predicted"/>
<sequence length="320" mass="35810">MSLAKNRNHRAARETSAAAHELPLAKGLLGLVATFVVAALITIAVGSIGWLFFIISAAGALAVTCFARLRSLYLLVVSIPVLFTVAIVLTSWVLSIQAAPKGTSPFSHTSLLSAAFPFIQRFPWLLIVFLLCAALAVVRLWRHKNLARTRDAKAQVARRAEQKTNERTTNERLSVAELIARNRRDAEGSGEALPQSSPRRRTRARELDREVRRRRQAEEREQQARERVEKSRSSSEELKRAHDERVAQARSYREAREARERGTTASSAEYDDSDFAPRRPDPARRAGDVDESHEAETTNPKASKAKPKSSFLEDNLYDED</sequence>
<gene>
    <name evidence="4" type="ORF">COM45_05230</name>
</gene>
<feature type="transmembrane region" description="Helical" evidence="2">
    <location>
        <begin position="72"/>
        <end position="94"/>
    </location>
</feature>
<dbReference type="Proteomes" id="UP000218690">
    <property type="component" value="Unassembled WGS sequence"/>
</dbReference>
<comment type="caution">
    <text evidence="4">The sequence shown here is derived from an EMBL/GenBank/DDBJ whole genome shotgun (WGS) entry which is preliminary data.</text>
</comment>
<accession>A0A2A4AKY5</accession>
<evidence type="ECO:0000259" key="3">
    <source>
        <dbReference type="Pfam" id="PF20177"/>
    </source>
</evidence>
<dbReference type="AlphaFoldDB" id="A0A2A4AKY5"/>
<reference evidence="4 5" key="1">
    <citation type="submission" date="2017-09" db="EMBL/GenBank/DDBJ databases">
        <title>Draft Genome Sequence of Corynebacterium accolens AH4003.</title>
        <authorList>
            <person name="Chen Y."/>
            <person name="Oosthuysen W.F."/>
            <person name="Kelley S."/>
            <person name="Horswill A."/>
        </authorList>
    </citation>
    <scope>NUCLEOTIDE SEQUENCE [LARGE SCALE GENOMIC DNA]</scope>
    <source>
        <strain evidence="4 5">AH4003</strain>
    </source>
</reference>
<keyword evidence="2" id="KW-1133">Transmembrane helix</keyword>
<feature type="compositionally biased region" description="Basic and acidic residues" evidence="1">
    <location>
        <begin position="275"/>
        <end position="296"/>
    </location>
</feature>
<evidence type="ECO:0000313" key="4">
    <source>
        <dbReference type="EMBL" id="PCC83197.1"/>
    </source>
</evidence>
<protein>
    <recommendedName>
        <fullName evidence="3">DUF6542 domain-containing protein</fullName>
    </recommendedName>
</protein>
<feature type="transmembrane region" description="Helical" evidence="2">
    <location>
        <begin position="21"/>
        <end position="41"/>
    </location>
</feature>
<feature type="transmembrane region" description="Helical" evidence="2">
    <location>
        <begin position="47"/>
        <end position="67"/>
    </location>
</feature>
<name>A0A2A4AKY5_9CORY</name>